<name>A0ABV7RFU1_9NEIS</name>
<dbReference type="PROSITE" id="PS51257">
    <property type="entry name" value="PROKAR_LIPOPROTEIN"/>
    <property type="match status" value="1"/>
</dbReference>
<comment type="caution">
    <text evidence="2">The sequence shown here is derived from an EMBL/GenBank/DDBJ whole genome shotgun (WGS) entry which is preliminary data.</text>
</comment>
<evidence type="ECO:0000313" key="2">
    <source>
        <dbReference type="EMBL" id="MFC3532673.1"/>
    </source>
</evidence>
<dbReference type="InterPro" id="IPR014547">
    <property type="entry name" value="UCP028477"/>
</dbReference>
<dbReference type="RefSeq" id="WP_386091602.1">
    <property type="nucleotide sequence ID" value="NZ_JBHRXN010000030.1"/>
</dbReference>
<protein>
    <submittedName>
        <fullName evidence="2">DUF2145 domain-containing protein</fullName>
    </submittedName>
</protein>
<feature type="chain" id="PRO_5045337322" evidence="1">
    <location>
        <begin position="27"/>
        <end position="272"/>
    </location>
</feature>
<keyword evidence="3" id="KW-1185">Reference proteome</keyword>
<evidence type="ECO:0000313" key="3">
    <source>
        <dbReference type="Proteomes" id="UP001595741"/>
    </source>
</evidence>
<dbReference type="Proteomes" id="UP001595741">
    <property type="component" value="Unassembled WGS sequence"/>
</dbReference>
<gene>
    <name evidence="2" type="ORF">ACFOLG_10810</name>
</gene>
<dbReference type="EMBL" id="JBHRXN010000030">
    <property type="protein sequence ID" value="MFC3532673.1"/>
    <property type="molecule type" value="Genomic_DNA"/>
</dbReference>
<organism evidence="2 3">
    <name type="scientific">Vogesella facilis</name>
    <dbReference type="NCBI Taxonomy" id="1655232"/>
    <lineage>
        <taxon>Bacteria</taxon>
        <taxon>Pseudomonadati</taxon>
        <taxon>Pseudomonadota</taxon>
        <taxon>Betaproteobacteria</taxon>
        <taxon>Neisseriales</taxon>
        <taxon>Chromobacteriaceae</taxon>
        <taxon>Vogesella</taxon>
    </lineage>
</organism>
<sequence>MYRRKPLAAAAAAALLLACLAAPAQAGRSCEEKALSPDTFRLALATAQQTQQRLEALAVPVAIIGRVGQDLSKYGLRYTHAGIVYRAGDGRWRVTELLNECGSDRAELWHDGLGTFFLDDMFAFDTVLLLPPPAVAKSLGERLQDGPLLRTMFSARYSLTAYPFATRYQNSNAWVLETLAAASSGNRLYSREQSQQWLQKNGYQPTELQLGALTRLGGRMFKANVAFDDHPNELRYSDRIRTVSVDSIIQFFMARNEGWQVEEIAAPVQKRY</sequence>
<reference evidence="3" key="1">
    <citation type="journal article" date="2019" name="Int. J. Syst. Evol. Microbiol.">
        <title>The Global Catalogue of Microorganisms (GCM) 10K type strain sequencing project: providing services to taxonomists for standard genome sequencing and annotation.</title>
        <authorList>
            <consortium name="The Broad Institute Genomics Platform"/>
            <consortium name="The Broad Institute Genome Sequencing Center for Infectious Disease"/>
            <person name="Wu L."/>
            <person name="Ma J."/>
        </authorList>
    </citation>
    <scope>NUCLEOTIDE SEQUENCE [LARGE SCALE GENOMIC DNA]</scope>
    <source>
        <strain evidence="3">KCTC 42742</strain>
    </source>
</reference>
<evidence type="ECO:0000256" key="1">
    <source>
        <dbReference type="SAM" id="SignalP"/>
    </source>
</evidence>
<accession>A0ABV7RFU1</accession>
<feature type="signal peptide" evidence="1">
    <location>
        <begin position="1"/>
        <end position="26"/>
    </location>
</feature>
<keyword evidence="1" id="KW-0732">Signal</keyword>
<dbReference type="Pfam" id="PF09916">
    <property type="entry name" value="DUF2145"/>
    <property type="match status" value="1"/>
</dbReference>
<proteinExistence type="predicted"/>
<dbReference type="PIRSF" id="PIRSF028477">
    <property type="entry name" value="UCP028477"/>
    <property type="match status" value="1"/>
</dbReference>